<dbReference type="GO" id="GO:0000978">
    <property type="term" value="F:RNA polymerase II cis-regulatory region sequence-specific DNA binding"/>
    <property type="evidence" value="ECO:0000318"/>
    <property type="project" value="GO_Central"/>
</dbReference>
<reference evidence="4" key="2">
    <citation type="journal article" date="2007" name="Science">
        <title>Draft genome sequence of the sexually transmitted pathogen Trichomonas vaginalis.</title>
        <authorList>
            <person name="Carlton J.M."/>
            <person name="Hirt R.P."/>
            <person name="Silva J.C."/>
            <person name="Delcher A.L."/>
            <person name="Schatz M."/>
            <person name="Zhao Q."/>
            <person name="Wortman J.R."/>
            <person name="Bidwell S.L."/>
            <person name="Alsmark U.C.M."/>
            <person name="Besteiro S."/>
            <person name="Sicheritz-Ponten T."/>
            <person name="Noel C.J."/>
            <person name="Dacks J.B."/>
            <person name="Foster P.G."/>
            <person name="Simillion C."/>
            <person name="Van de Peer Y."/>
            <person name="Miranda-Saavedra D."/>
            <person name="Barton G.J."/>
            <person name="Westrop G.D."/>
            <person name="Mueller S."/>
            <person name="Dessi D."/>
            <person name="Fiori P.L."/>
            <person name="Ren Q."/>
            <person name="Paulsen I."/>
            <person name="Zhang H."/>
            <person name="Bastida-Corcuera F.D."/>
            <person name="Simoes-Barbosa A."/>
            <person name="Brown M.T."/>
            <person name="Hayes R.D."/>
            <person name="Mukherjee M."/>
            <person name="Okumura C.Y."/>
            <person name="Schneider R."/>
            <person name="Smith A.J."/>
            <person name="Vanacova S."/>
            <person name="Villalvazo M."/>
            <person name="Haas B.J."/>
            <person name="Pertea M."/>
            <person name="Feldblyum T.V."/>
            <person name="Utterback T.R."/>
            <person name="Shu C.L."/>
            <person name="Osoegawa K."/>
            <person name="de Jong P.J."/>
            <person name="Hrdy I."/>
            <person name="Horvathova L."/>
            <person name="Zubacova Z."/>
            <person name="Dolezal P."/>
            <person name="Malik S.B."/>
            <person name="Logsdon J.M. Jr."/>
            <person name="Henze K."/>
            <person name="Gupta A."/>
            <person name="Wang C.C."/>
            <person name="Dunne R.L."/>
            <person name="Upcroft J.A."/>
            <person name="Upcroft P."/>
            <person name="White O."/>
            <person name="Salzberg S.L."/>
            <person name="Tang P."/>
            <person name="Chiu C.-H."/>
            <person name="Lee Y.-S."/>
            <person name="Embley T.M."/>
            <person name="Coombs G.H."/>
            <person name="Mottram J.C."/>
            <person name="Tachezy J."/>
            <person name="Fraser-Liggett C.M."/>
            <person name="Johnson P.J."/>
        </authorList>
    </citation>
    <scope>NUCLEOTIDE SEQUENCE [LARGE SCALE GENOMIC DNA]</scope>
    <source>
        <strain evidence="4">G3</strain>
    </source>
</reference>
<dbReference type="AlphaFoldDB" id="A2FTZ8"/>
<dbReference type="SMR" id="A2FTZ8"/>
<dbReference type="GO" id="GO:0000981">
    <property type="term" value="F:DNA-binding transcription factor activity, RNA polymerase II-specific"/>
    <property type="evidence" value="ECO:0000318"/>
    <property type="project" value="GO_Central"/>
</dbReference>
<evidence type="ECO:0000259" key="2">
    <source>
        <dbReference type="PROSITE" id="PS50090"/>
    </source>
</evidence>
<dbReference type="Gene3D" id="1.10.10.60">
    <property type="entry name" value="Homeodomain-like"/>
    <property type="match status" value="2"/>
</dbReference>
<dbReference type="GO" id="GO:0005634">
    <property type="term" value="C:nucleus"/>
    <property type="evidence" value="ECO:0000318"/>
    <property type="project" value="GO_Central"/>
</dbReference>
<dbReference type="VEuPathDB" id="TrichDB:TVAG_309670"/>
<dbReference type="SMART" id="SM00717">
    <property type="entry name" value="SANT"/>
    <property type="match status" value="2"/>
</dbReference>
<dbReference type="InParanoid" id="A2FTZ8"/>
<dbReference type="eggNOG" id="KOG0048">
    <property type="taxonomic scope" value="Eukaryota"/>
</dbReference>
<keyword evidence="4" id="KW-0238">DNA-binding</keyword>
<dbReference type="OrthoDB" id="2143914at2759"/>
<feature type="domain" description="HTH myb-type" evidence="3">
    <location>
        <begin position="71"/>
        <end position="125"/>
    </location>
</feature>
<dbReference type="RefSeq" id="XP_001304545.1">
    <property type="nucleotide sequence ID" value="XM_001304544.1"/>
</dbReference>
<feature type="domain" description="Myb-like" evidence="2">
    <location>
        <begin position="71"/>
        <end position="121"/>
    </location>
</feature>
<sequence length="167" mass="19953">MQMRQSTQTNISKSDQTNKIKKQRCRFTPREDRILKKIVNDQSDFSWEEIAQMLPGRTSRQFWDRYNNYLSKQISNAKWTDEEDELILKMYTEIGPKWTLIAKSLKGRSANNVKNRWHKTLSKRYGKTEKEKPLTVVDIDYIIAKDNTFLSKFGEENEYTLFRELLS</sequence>
<dbReference type="VEuPathDB" id="TrichDB:TVAGG3_0708380"/>
<dbReference type="InterPro" id="IPR050560">
    <property type="entry name" value="MYB_TF"/>
</dbReference>
<feature type="domain" description="Myb-like" evidence="2">
    <location>
        <begin position="19"/>
        <end position="70"/>
    </location>
</feature>
<dbReference type="KEGG" id="tva:4749314"/>
<dbReference type="Proteomes" id="UP000001542">
    <property type="component" value="Unassembled WGS sequence"/>
</dbReference>
<reference evidence="4" key="1">
    <citation type="submission" date="2006-10" db="EMBL/GenBank/DDBJ databases">
        <authorList>
            <person name="Amadeo P."/>
            <person name="Zhao Q."/>
            <person name="Wortman J."/>
            <person name="Fraser-Liggett C."/>
            <person name="Carlton J."/>
        </authorList>
    </citation>
    <scope>NUCLEOTIDE SEQUENCE</scope>
    <source>
        <strain evidence="4">G3</strain>
    </source>
</reference>
<feature type="compositionally biased region" description="Polar residues" evidence="1">
    <location>
        <begin position="1"/>
        <end position="17"/>
    </location>
</feature>
<dbReference type="SUPFAM" id="SSF46689">
    <property type="entry name" value="Homeodomain-like"/>
    <property type="match status" value="1"/>
</dbReference>
<dbReference type="GO" id="GO:0006355">
    <property type="term" value="P:regulation of DNA-templated transcription"/>
    <property type="evidence" value="ECO:0000318"/>
    <property type="project" value="GO_Central"/>
</dbReference>
<dbReference type="CDD" id="cd00167">
    <property type="entry name" value="SANT"/>
    <property type="match status" value="2"/>
</dbReference>
<protein>
    <submittedName>
        <fullName evidence="4">Myb-like DNA-binding domain containing protein</fullName>
    </submittedName>
</protein>
<dbReference type="Pfam" id="PF00249">
    <property type="entry name" value="Myb_DNA-binding"/>
    <property type="match status" value="2"/>
</dbReference>
<dbReference type="EMBL" id="DS114022">
    <property type="protein sequence ID" value="EAX91615.1"/>
    <property type="molecule type" value="Genomic_DNA"/>
</dbReference>
<dbReference type="PROSITE" id="PS51294">
    <property type="entry name" value="HTH_MYB"/>
    <property type="match status" value="1"/>
</dbReference>
<accession>A2FTZ8</accession>
<proteinExistence type="predicted"/>
<evidence type="ECO:0000313" key="4">
    <source>
        <dbReference type="EMBL" id="EAX91615.1"/>
    </source>
</evidence>
<name>A2FTZ8_TRIV3</name>
<evidence type="ECO:0000256" key="1">
    <source>
        <dbReference type="SAM" id="MobiDB-lite"/>
    </source>
</evidence>
<dbReference type="STRING" id="5722.A2FTZ8"/>
<dbReference type="InterPro" id="IPR001005">
    <property type="entry name" value="SANT/Myb"/>
</dbReference>
<dbReference type="InterPro" id="IPR009057">
    <property type="entry name" value="Homeodomain-like_sf"/>
</dbReference>
<dbReference type="PROSITE" id="PS50090">
    <property type="entry name" value="MYB_LIKE"/>
    <property type="match status" value="2"/>
</dbReference>
<dbReference type="PANTHER" id="PTHR45614">
    <property type="entry name" value="MYB PROTEIN-RELATED"/>
    <property type="match status" value="1"/>
</dbReference>
<dbReference type="PANTHER" id="PTHR45614:SF69">
    <property type="entry name" value="CHROMOSOME UNDETERMINED SCAFFOLD_38, WHOLE GENOME SHOTGUN SEQUENCE"/>
    <property type="match status" value="1"/>
</dbReference>
<organism evidence="4 5">
    <name type="scientific">Trichomonas vaginalis (strain ATCC PRA-98 / G3)</name>
    <dbReference type="NCBI Taxonomy" id="412133"/>
    <lineage>
        <taxon>Eukaryota</taxon>
        <taxon>Metamonada</taxon>
        <taxon>Parabasalia</taxon>
        <taxon>Trichomonadida</taxon>
        <taxon>Trichomonadidae</taxon>
        <taxon>Trichomonas</taxon>
    </lineage>
</organism>
<evidence type="ECO:0000313" key="5">
    <source>
        <dbReference type="Proteomes" id="UP000001542"/>
    </source>
</evidence>
<gene>
    <name evidence="4" type="ORF">TVAG_309670</name>
</gene>
<dbReference type="InterPro" id="IPR017930">
    <property type="entry name" value="Myb_dom"/>
</dbReference>
<dbReference type="OMA" id="WSEKEDY"/>
<evidence type="ECO:0000259" key="3">
    <source>
        <dbReference type="PROSITE" id="PS51294"/>
    </source>
</evidence>
<keyword evidence="5" id="KW-1185">Reference proteome</keyword>
<feature type="region of interest" description="Disordered" evidence="1">
    <location>
        <begin position="1"/>
        <end position="24"/>
    </location>
</feature>